<dbReference type="InParanoid" id="A0A5Q0BMG0"/>
<keyword evidence="4" id="KW-1185">Reference proteome</keyword>
<dbReference type="EMBL" id="CP044205">
    <property type="protein sequence ID" value="QFY43287.1"/>
    <property type="molecule type" value="Genomic_DNA"/>
</dbReference>
<feature type="domain" description="EF-hand" evidence="2">
    <location>
        <begin position="34"/>
        <end position="69"/>
    </location>
</feature>
<dbReference type="Proteomes" id="UP000325755">
    <property type="component" value="Chromosome"/>
</dbReference>
<reference evidence="3 4" key="1">
    <citation type="submission" date="2019-09" db="EMBL/GenBank/DDBJ databases">
        <title>Ecophysiology of the spiral-shaped methanotroph Methylospira mobilis as revealed by the complete genome sequence.</title>
        <authorList>
            <person name="Oshkin I.Y."/>
            <person name="Dedysh S.N."/>
            <person name="Miroshnikov K."/>
            <person name="Danilova O.V."/>
            <person name="Hakobyan A."/>
            <person name="Liesack W."/>
        </authorList>
    </citation>
    <scope>NUCLEOTIDE SEQUENCE [LARGE SCALE GENOMIC DNA]</scope>
    <source>
        <strain evidence="3 4">Shm1</strain>
    </source>
</reference>
<keyword evidence="1" id="KW-0732">Signal</keyword>
<organism evidence="3 4">
    <name type="scientific">Candidatus Methylospira mobilis</name>
    <dbReference type="NCBI Taxonomy" id="1808979"/>
    <lineage>
        <taxon>Bacteria</taxon>
        <taxon>Pseudomonadati</taxon>
        <taxon>Pseudomonadota</taxon>
        <taxon>Gammaproteobacteria</taxon>
        <taxon>Methylococcales</taxon>
        <taxon>Methylococcaceae</taxon>
        <taxon>Candidatus Methylospira</taxon>
    </lineage>
</organism>
<dbReference type="AlphaFoldDB" id="A0A5Q0BMG0"/>
<dbReference type="GO" id="GO:0005509">
    <property type="term" value="F:calcium ion binding"/>
    <property type="evidence" value="ECO:0007669"/>
    <property type="project" value="InterPro"/>
</dbReference>
<accession>A0A5Q0BMG0</accession>
<feature type="chain" id="PRO_5024923749" evidence="1">
    <location>
        <begin position="23"/>
        <end position="93"/>
    </location>
</feature>
<feature type="signal peptide" evidence="1">
    <location>
        <begin position="1"/>
        <end position="22"/>
    </location>
</feature>
<gene>
    <name evidence="3" type="ORF">F6R98_12220</name>
</gene>
<evidence type="ECO:0000313" key="3">
    <source>
        <dbReference type="EMBL" id="QFY43287.1"/>
    </source>
</evidence>
<protein>
    <submittedName>
        <fullName evidence="3">EF-hand domain-containing protein</fullName>
    </submittedName>
</protein>
<sequence>MFFKYLSNKLPRVVLSIGICLAATGASYAQTANEQIQLAETRFKAADKNGDGKLTLEEAKGGMPRIAAGFENIDTEKKGYLTLEQIKAVVAAH</sequence>
<dbReference type="PROSITE" id="PS50222">
    <property type="entry name" value="EF_HAND_2"/>
    <property type="match status" value="1"/>
</dbReference>
<dbReference type="OrthoDB" id="5986268at2"/>
<name>A0A5Q0BMG0_9GAMM</name>
<evidence type="ECO:0000313" key="4">
    <source>
        <dbReference type="Proteomes" id="UP000325755"/>
    </source>
</evidence>
<dbReference type="Gene3D" id="1.10.238.10">
    <property type="entry name" value="EF-hand"/>
    <property type="match status" value="1"/>
</dbReference>
<evidence type="ECO:0000259" key="2">
    <source>
        <dbReference type="PROSITE" id="PS50222"/>
    </source>
</evidence>
<dbReference type="InterPro" id="IPR011992">
    <property type="entry name" value="EF-hand-dom_pair"/>
</dbReference>
<dbReference type="Pfam" id="PF13202">
    <property type="entry name" value="EF-hand_5"/>
    <property type="match status" value="1"/>
</dbReference>
<dbReference type="SUPFAM" id="SSF47473">
    <property type="entry name" value="EF-hand"/>
    <property type="match status" value="1"/>
</dbReference>
<dbReference type="InterPro" id="IPR002048">
    <property type="entry name" value="EF_hand_dom"/>
</dbReference>
<proteinExistence type="predicted"/>
<dbReference type="RefSeq" id="WP_153249269.1">
    <property type="nucleotide sequence ID" value="NZ_CP044205.1"/>
</dbReference>
<evidence type="ECO:0000256" key="1">
    <source>
        <dbReference type="SAM" id="SignalP"/>
    </source>
</evidence>
<dbReference type="KEGG" id="mmob:F6R98_12220"/>